<reference evidence="1 2" key="1">
    <citation type="submission" date="2015-04" db="EMBL/GenBank/DDBJ databases">
        <title>Complete genome sequence of Schizopora paradoxa KUC8140, a cosmopolitan wood degrader in East Asia.</title>
        <authorList>
            <consortium name="DOE Joint Genome Institute"/>
            <person name="Min B."/>
            <person name="Park H."/>
            <person name="Jang Y."/>
            <person name="Kim J.-J."/>
            <person name="Kim K.H."/>
            <person name="Pangilinan J."/>
            <person name="Lipzen A."/>
            <person name="Riley R."/>
            <person name="Grigoriev I.V."/>
            <person name="Spatafora J.W."/>
            <person name="Choi I.-G."/>
        </authorList>
    </citation>
    <scope>NUCLEOTIDE SEQUENCE [LARGE SCALE GENOMIC DNA]</scope>
    <source>
        <strain evidence="1 2">KUC8140</strain>
    </source>
</reference>
<dbReference type="AlphaFoldDB" id="A0A0H2RUY1"/>
<dbReference type="EMBL" id="KQ085924">
    <property type="protein sequence ID" value="KLO15845.1"/>
    <property type="molecule type" value="Genomic_DNA"/>
</dbReference>
<dbReference type="Proteomes" id="UP000053477">
    <property type="component" value="Unassembled WGS sequence"/>
</dbReference>
<evidence type="ECO:0000313" key="1">
    <source>
        <dbReference type="EMBL" id="KLO15845.1"/>
    </source>
</evidence>
<sequence>MKIEDLIPLRHQYLETKIDISNLRTLQAGSEITFYIKPRGEDSNMKYDVFFLLDEDLTRCTILSEEQSEKTIQIKIADVGVDGGRPKKLKKVEEILRPQKELSGLMKLVLAAMFLFIKEKTIEEALE</sequence>
<dbReference type="InParanoid" id="A0A0H2RUY1"/>
<organism evidence="1 2">
    <name type="scientific">Schizopora paradoxa</name>
    <dbReference type="NCBI Taxonomy" id="27342"/>
    <lineage>
        <taxon>Eukaryota</taxon>
        <taxon>Fungi</taxon>
        <taxon>Dikarya</taxon>
        <taxon>Basidiomycota</taxon>
        <taxon>Agaricomycotina</taxon>
        <taxon>Agaricomycetes</taxon>
        <taxon>Hymenochaetales</taxon>
        <taxon>Schizoporaceae</taxon>
        <taxon>Schizopora</taxon>
    </lineage>
</organism>
<gene>
    <name evidence="1" type="ORF">SCHPADRAFT_938420</name>
</gene>
<name>A0A0H2RUY1_9AGAM</name>
<accession>A0A0H2RUY1</accession>
<keyword evidence="2" id="KW-1185">Reference proteome</keyword>
<protein>
    <submittedName>
        <fullName evidence="1">Uncharacterized protein</fullName>
    </submittedName>
</protein>
<proteinExistence type="predicted"/>
<evidence type="ECO:0000313" key="2">
    <source>
        <dbReference type="Proteomes" id="UP000053477"/>
    </source>
</evidence>